<dbReference type="OrthoDB" id="5407715at2759"/>
<comment type="caution">
    <text evidence="8">The sequence shown here is derived from an EMBL/GenBank/DDBJ whole genome shotgun (WGS) entry which is preliminary data.</text>
</comment>
<dbReference type="InterPro" id="IPR013149">
    <property type="entry name" value="ADH-like_C"/>
</dbReference>
<dbReference type="Gene3D" id="3.40.50.720">
    <property type="entry name" value="NAD(P)-binding Rossmann-like Domain"/>
    <property type="match status" value="1"/>
</dbReference>
<comment type="similarity">
    <text evidence="2">Belongs to the zinc-containing alcohol dehydrogenase family.</text>
</comment>
<dbReference type="PANTHER" id="PTHR43350:SF17">
    <property type="entry name" value="NAD-DEPENDENT ALCOHOL DEHYDROGENASE"/>
    <property type="match status" value="1"/>
</dbReference>
<protein>
    <recommendedName>
        <fullName evidence="7">Alcohol dehydrogenase-like C-terminal domain-containing protein</fullName>
    </recommendedName>
</protein>
<evidence type="ECO:0000256" key="6">
    <source>
        <dbReference type="SAM" id="Phobius"/>
    </source>
</evidence>
<keyword evidence="5" id="KW-0560">Oxidoreductase</keyword>
<keyword evidence="3" id="KW-0479">Metal-binding</keyword>
<dbReference type="InterPro" id="IPR011032">
    <property type="entry name" value="GroES-like_sf"/>
</dbReference>
<dbReference type="GO" id="GO:0016491">
    <property type="term" value="F:oxidoreductase activity"/>
    <property type="evidence" value="ECO:0007669"/>
    <property type="project" value="UniProtKB-KW"/>
</dbReference>
<keyword evidence="4" id="KW-0862">Zinc</keyword>
<sequence length="542" mass="58681">MSLAICRNMAMRGVRAYVEVDRELQRGGRLHEDRYIASNLSSNDLMVSTILAPLEFADCPDLPAQDSSNVKGMLETACQMWSARAATSMHASEASRVLRVISGQIQIAKHWVIEIPYDNSNFYRVEDMRDEYQAQLAPQYEENEAQPSEALTLRLPEAPPFEALLSEDIDWEAIPETTKSLIVPAFNEPLVLEQYSTPTTTAPGTALVRVLSTSVRPHNRNGFAGKGFLSFPLPFAPGDTAVARVLSVGPDAIAVKPAQLVFINGFVAARDDPEGTRVLIGLHDGGGKERDAKIFGLYKGLWRETATVPIENCLVLNEAVLRDQMGYSYSDLNYIQRLAVAYGGISAANLRAGETVIVAPATGHFSGAVAELAAQLGCRVIALSRSAPKLEPLTSHYPRITALELTGDSEKDLAAIRALCPEGVDACIDISPPQATASPHHLSVSLESLRPFGRAVFLGAMLGVGVNYMSLMTRNITIKGQFMYTRAELVSLIKLIETGVLKLGKDAGHETVSGGFALEDWEKALVVAEGATAWGQQVVFTP</sequence>
<organism evidence="8 9">
    <name type="scientific">Fusarium piperis</name>
    <dbReference type="NCBI Taxonomy" id="1435070"/>
    <lineage>
        <taxon>Eukaryota</taxon>
        <taxon>Fungi</taxon>
        <taxon>Dikarya</taxon>
        <taxon>Ascomycota</taxon>
        <taxon>Pezizomycotina</taxon>
        <taxon>Sordariomycetes</taxon>
        <taxon>Hypocreomycetidae</taxon>
        <taxon>Hypocreales</taxon>
        <taxon>Nectriaceae</taxon>
        <taxon>Fusarium</taxon>
        <taxon>Fusarium solani species complex</taxon>
    </lineage>
</organism>
<dbReference type="Proteomes" id="UP001140502">
    <property type="component" value="Unassembled WGS sequence"/>
</dbReference>
<evidence type="ECO:0000259" key="7">
    <source>
        <dbReference type="Pfam" id="PF00107"/>
    </source>
</evidence>
<evidence type="ECO:0000256" key="1">
    <source>
        <dbReference type="ARBA" id="ARBA00001947"/>
    </source>
</evidence>
<dbReference type="Gene3D" id="3.90.180.10">
    <property type="entry name" value="Medium-chain alcohol dehydrogenases, catalytic domain"/>
    <property type="match status" value="1"/>
</dbReference>
<feature type="domain" description="Alcohol dehydrogenase-like C-terminal" evidence="7">
    <location>
        <begin position="368"/>
        <end position="497"/>
    </location>
</feature>
<evidence type="ECO:0000256" key="4">
    <source>
        <dbReference type="ARBA" id="ARBA00022833"/>
    </source>
</evidence>
<dbReference type="Pfam" id="PF00107">
    <property type="entry name" value="ADH_zinc_N"/>
    <property type="match status" value="1"/>
</dbReference>
<dbReference type="AlphaFoldDB" id="A0A9W8WKY4"/>
<dbReference type="InterPro" id="IPR036291">
    <property type="entry name" value="NAD(P)-bd_dom_sf"/>
</dbReference>
<gene>
    <name evidence="8" type="ORF">N0V84_001650</name>
</gene>
<name>A0A9W8WKY4_9HYPO</name>
<dbReference type="PANTHER" id="PTHR43350">
    <property type="entry name" value="NAD-DEPENDENT ALCOHOL DEHYDROGENASE"/>
    <property type="match status" value="1"/>
</dbReference>
<evidence type="ECO:0000256" key="3">
    <source>
        <dbReference type="ARBA" id="ARBA00022723"/>
    </source>
</evidence>
<keyword evidence="9" id="KW-1185">Reference proteome</keyword>
<evidence type="ECO:0000256" key="5">
    <source>
        <dbReference type="ARBA" id="ARBA00023002"/>
    </source>
</evidence>
<evidence type="ECO:0000313" key="9">
    <source>
        <dbReference type="Proteomes" id="UP001140502"/>
    </source>
</evidence>
<feature type="transmembrane region" description="Helical" evidence="6">
    <location>
        <begin position="452"/>
        <end position="471"/>
    </location>
</feature>
<dbReference type="SUPFAM" id="SSF51735">
    <property type="entry name" value="NAD(P)-binding Rossmann-fold domains"/>
    <property type="match status" value="1"/>
</dbReference>
<keyword evidence="6" id="KW-0472">Membrane</keyword>
<evidence type="ECO:0000313" key="8">
    <source>
        <dbReference type="EMBL" id="KAJ4327840.1"/>
    </source>
</evidence>
<keyword evidence="6" id="KW-1133">Transmembrane helix</keyword>
<dbReference type="SUPFAM" id="SSF50129">
    <property type="entry name" value="GroES-like"/>
    <property type="match status" value="1"/>
</dbReference>
<comment type="cofactor">
    <cofactor evidence="1">
        <name>Zn(2+)</name>
        <dbReference type="ChEBI" id="CHEBI:29105"/>
    </cofactor>
</comment>
<reference evidence="8" key="1">
    <citation type="submission" date="2022-10" db="EMBL/GenBank/DDBJ databases">
        <title>Tapping the CABI collections for fungal endophytes: first genome assemblies for Collariella, Neodidymelliopsis, Ascochyta clinopodiicola, Didymella pomorum, Didymosphaeria variabile, Neocosmospora piperis and Neocucurbitaria cava.</title>
        <authorList>
            <person name="Hill R."/>
        </authorList>
    </citation>
    <scope>NUCLEOTIDE SEQUENCE</scope>
    <source>
        <strain evidence="8">IMI 366586</strain>
    </source>
</reference>
<dbReference type="EMBL" id="JAPEUR010000018">
    <property type="protein sequence ID" value="KAJ4327840.1"/>
    <property type="molecule type" value="Genomic_DNA"/>
</dbReference>
<dbReference type="GO" id="GO:0046872">
    <property type="term" value="F:metal ion binding"/>
    <property type="evidence" value="ECO:0007669"/>
    <property type="project" value="UniProtKB-KW"/>
</dbReference>
<proteinExistence type="inferred from homology"/>
<accession>A0A9W8WKY4</accession>
<dbReference type="CDD" id="cd05188">
    <property type="entry name" value="MDR"/>
    <property type="match status" value="1"/>
</dbReference>
<evidence type="ECO:0000256" key="2">
    <source>
        <dbReference type="ARBA" id="ARBA00008072"/>
    </source>
</evidence>
<keyword evidence="6" id="KW-0812">Transmembrane</keyword>